<dbReference type="Pfam" id="PF00563">
    <property type="entry name" value="EAL"/>
    <property type="match status" value="1"/>
</dbReference>
<keyword evidence="5" id="KW-1185">Reference proteome</keyword>
<dbReference type="PROSITE" id="PS50110">
    <property type="entry name" value="RESPONSE_REGULATORY"/>
    <property type="match status" value="1"/>
</dbReference>
<protein>
    <recommendedName>
        <fullName evidence="6">Histidine kinase</fullName>
    </recommendedName>
</protein>
<feature type="domain" description="EAL" evidence="3">
    <location>
        <begin position="142"/>
        <end position="395"/>
    </location>
</feature>
<dbReference type="InterPro" id="IPR001633">
    <property type="entry name" value="EAL_dom"/>
</dbReference>
<dbReference type="Pfam" id="PF00072">
    <property type="entry name" value="Response_reg"/>
    <property type="match status" value="1"/>
</dbReference>
<gene>
    <name evidence="4" type="ORF">CBY09_15755</name>
</gene>
<accession>A0A235EKN1</accession>
<evidence type="ECO:0000256" key="1">
    <source>
        <dbReference type="PROSITE-ProRule" id="PRU00169"/>
    </source>
</evidence>
<dbReference type="SUPFAM" id="SSF141868">
    <property type="entry name" value="EAL domain-like"/>
    <property type="match status" value="1"/>
</dbReference>
<dbReference type="InterPro" id="IPR001789">
    <property type="entry name" value="Sig_transdc_resp-reg_receiver"/>
</dbReference>
<organism evidence="4 5">
    <name type="scientific">Acidovorax kalamii</name>
    <dbReference type="NCBI Taxonomy" id="2004485"/>
    <lineage>
        <taxon>Bacteria</taxon>
        <taxon>Pseudomonadati</taxon>
        <taxon>Pseudomonadota</taxon>
        <taxon>Betaproteobacteria</taxon>
        <taxon>Burkholderiales</taxon>
        <taxon>Comamonadaceae</taxon>
        <taxon>Acidovorax</taxon>
    </lineage>
</organism>
<dbReference type="PANTHER" id="PTHR33121">
    <property type="entry name" value="CYCLIC DI-GMP PHOSPHODIESTERASE PDEF"/>
    <property type="match status" value="1"/>
</dbReference>
<dbReference type="SUPFAM" id="SSF52172">
    <property type="entry name" value="CheY-like"/>
    <property type="match status" value="1"/>
</dbReference>
<comment type="caution">
    <text evidence="4">The sequence shown here is derived from an EMBL/GenBank/DDBJ whole genome shotgun (WGS) entry which is preliminary data.</text>
</comment>
<dbReference type="PANTHER" id="PTHR33121:SF79">
    <property type="entry name" value="CYCLIC DI-GMP PHOSPHODIESTERASE PDED-RELATED"/>
    <property type="match status" value="1"/>
</dbReference>
<dbReference type="InterPro" id="IPR011006">
    <property type="entry name" value="CheY-like_superfamily"/>
</dbReference>
<dbReference type="Gene3D" id="3.40.50.2300">
    <property type="match status" value="1"/>
</dbReference>
<evidence type="ECO:0000259" key="3">
    <source>
        <dbReference type="PROSITE" id="PS50883"/>
    </source>
</evidence>
<dbReference type="Proteomes" id="UP000215441">
    <property type="component" value="Unassembled WGS sequence"/>
</dbReference>
<dbReference type="SMART" id="SM00448">
    <property type="entry name" value="REC"/>
    <property type="match status" value="1"/>
</dbReference>
<dbReference type="RefSeq" id="WP_094290539.1">
    <property type="nucleotide sequence ID" value="NZ_NOIG01000010.1"/>
</dbReference>
<feature type="modified residue" description="4-aspartylphosphate" evidence="1">
    <location>
        <position position="60"/>
    </location>
</feature>
<dbReference type="AlphaFoldDB" id="A0A235EKN1"/>
<evidence type="ECO:0000313" key="5">
    <source>
        <dbReference type="Proteomes" id="UP000215441"/>
    </source>
</evidence>
<proteinExistence type="predicted"/>
<dbReference type="InterPro" id="IPR035919">
    <property type="entry name" value="EAL_sf"/>
</dbReference>
<dbReference type="CDD" id="cd01948">
    <property type="entry name" value="EAL"/>
    <property type="match status" value="1"/>
</dbReference>
<dbReference type="InterPro" id="IPR050706">
    <property type="entry name" value="Cyclic-di-GMP_PDE-like"/>
</dbReference>
<dbReference type="GO" id="GO:0071111">
    <property type="term" value="F:cyclic-guanylate-specific phosphodiesterase activity"/>
    <property type="evidence" value="ECO:0007669"/>
    <property type="project" value="InterPro"/>
</dbReference>
<sequence length="408" mass="44881">MSAKSDIHILVLDDEPFMLKLLAQQLANLGFTQVATCDNGQAALGRVDDAAQAPQLILCDLNMPGMDGMEFVRKLVEHRYTGSLILVSGEDERTLQSARTLVQAHHIEVLGSLHKPVSPQALFALVERWVPPARVPQRLQGKGYSVDRLALAIQTGELVNHYQPKVLVSSGEMVGVETLVRWRHPLDGMVYPDQFIGMAEAHGLIDALTQAVVTQALKDSAAWALQGLKCKVAINVSMDNLGTLDFPEQVTSAAAAAGVAPQSIVLEVTESQLMKDLRAPLEILTRLRLRRFKLSIDDFGTGHSSLAQLRDVPFDELKIDQSFVHGAHHNETLRAIFYASLRLAKELGMEVVAEGVEDADDWRFLQQTGCDLAQGYFIARPMAAEAVLAWRDGWQRRWVQEGLGAPEG</sequence>
<name>A0A235EKN1_9BURK</name>
<feature type="domain" description="Response regulatory" evidence="2">
    <location>
        <begin position="8"/>
        <end position="130"/>
    </location>
</feature>
<keyword evidence="1" id="KW-0597">Phosphoprotein</keyword>
<dbReference type="OrthoDB" id="9813903at2"/>
<dbReference type="Gene3D" id="3.20.20.450">
    <property type="entry name" value="EAL domain"/>
    <property type="match status" value="1"/>
</dbReference>
<evidence type="ECO:0008006" key="6">
    <source>
        <dbReference type="Google" id="ProtNLM"/>
    </source>
</evidence>
<dbReference type="GO" id="GO:0000160">
    <property type="term" value="P:phosphorelay signal transduction system"/>
    <property type="evidence" value="ECO:0007669"/>
    <property type="project" value="InterPro"/>
</dbReference>
<evidence type="ECO:0000313" key="4">
    <source>
        <dbReference type="EMBL" id="OYD49117.1"/>
    </source>
</evidence>
<reference evidence="4 5" key="1">
    <citation type="submission" date="2017-07" db="EMBL/GenBank/DDBJ databases">
        <title>Acidovorax KNDSW TSA 6 genome sequence and assembly.</title>
        <authorList>
            <person name="Mayilraj S."/>
        </authorList>
    </citation>
    <scope>NUCLEOTIDE SEQUENCE [LARGE SCALE GENOMIC DNA]</scope>
    <source>
        <strain evidence="4 5">KNDSW-TSA6</strain>
    </source>
</reference>
<dbReference type="SMART" id="SM00052">
    <property type="entry name" value="EAL"/>
    <property type="match status" value="1"/>
</dbReference>
<dbReference type="PROSITE" id="PS50883">
    <property type="entry name" value="EAL"/>
    <property type="match status" value="1"/>
</dbReference>
<evidence type="ECO:0000259" key="2">
    <source>
        <dbReference type="PROSITE" id="PS50110"/>
    </source>
</evidence>
<dbReference type="EMBL" id="NOIG01000010">
    <property type="protein sequence ID" value="OYD49117.1"/>
    <property type="molecule type" value="Genomic_DNA"/>
</dbReference>